<comment type="caution">
    <text evidence="1">The sequence shown here is derived from an EMBL/GenBank/DDBJ whole genome shotgun (WGS) entry which is preliminary data.</text>
</comment>
<protein>
    <submittedName>
        <fullName evidence="1">Uncharacterized protein</fullName>
    </submittedName>
</protein>
<gene>
    <name evidence="1" type="ORF">Goklo_017891</name>
</gene>
<dbReference type="EMBL" id="JABFAB010000006">
    <property type="protein sequence ID" value="MBA0650474.1"/>
    <property type="molecule type" value="Genomic_DNA"/>
</dbReference>
<organism evidence="1 2">
    <name type="scientific">Gossypium klotzschianum</name>
    <dbReference type="NCBI Taxonomy" id="34286"/>
    <lineage>
        <taxon>Eukaryota</taxon>
        <taxon>Viridiplantae</taxon>
        <taxon>Streptophyta</taxon>
        <taxon>Embryophyta</taxon>
        <taxon>Tracheophyta</taxon>
        <taxon>Spermatophyta</taxon>
        <taxon>Magnoliopsida</taxon>
        <taxon>eudicotyledons</taxon>
        <taxon>Gunneridae</taxon>
        <taxon>Pentapetalae</taxon>
        <taxon>rosids</taxon>
        <taxon>malvids</taxon>
        <taxon>Malvales</taxon>
        <taxon>Malvaceae</taxon>
        <taxon>Malvoideae</taxon>
        <taxon>Gossypium</taxon>
    </lineage>
</organism>
<name>A0A7J8UJP3_9ROSI</name>
<dbReference type="Proteomes" id="UP000593573">
    <property type="component" value="Unassembled WGS sequence"/>
</dbReference>
<proteinExistence type="predicted"/>
<dbReference type="AlphaFoldDB" id="A0A7J8UJP3"/>
<accession>A0A7J8UJP3</accession>
<sequence>MDLKVGVENDGAAVGAKLLQKRSWKERALAFANNGFRQPLGLEPFVFAFSSLLNYFLFLNETRGSTGLYLECCLTRGGLRRRGMCSDEDC</sequence>
<evidence type="ECO:0000313" key="2">
    <source>
        <dbReference type="Proteomes" id="UP000593573"/>
    </source>
</evidence>
<evidence type="ECO:0000313" key="1">
    <source>
        <dbReference type="EMBL" id="MBA0650474.1"/>
    </source>
</evidence>
<keyword evidence="2" id="KW-1185">Reference proteome</keyword>
<reference evidence="1 2" key="1">
    <citation type="journal article" date="2019" name="Genome Biol. Evol.">
        <title>Insights into the evolution of the New World diploid cottons (Gossypium, subgenus Houzingenia) based on genome sequencing.</title>
        <authorList>
            <person name="Grover C.E."/>
            <person name="Arick M.A. 2nd"/>
            <person name="Thrash A."/>
            <person name="Conover J.L."/>
            <person name="Sanders W.S."/>
            <person name="Peterson D.G."/>
            <person name="Frelichowski J.E."/>
            <person name="Scheffler J.A."/>
            <person name="Scheffler B.E."/>
            <person name="Wendel J.F."/>
        </authorList>
    </citation>
    <scope>NUCLEOTIDE SEQUENCE [LARGE SCALE GENOMIC DNA]</scope>
    <source>
        <strain evidence="1">57</strain>
        <tissue evidence="1">Leaf</tissue>
    </source>
</reference>